<name>A0A971M5A4_9BACT</name>
<evidence type="ECO:0000313" key="1">
    <source>
        <dbReference type="EMBL" id="NLW36075.1"/>
    </source>
</evidence>
<dbReference type="Proteomes" id="UP000777265">
    <property type="component" value="Unassembled WGS sequence"/>
</dbReference>
<accession>A0A971M5A4</accession>
<dbReference type="EMBL" id="JAAYEE010000211">
    <property type="protein sequence ID" value="NLW36075.1"/>
    <property type="molecule type" value="Genomic_DNA"/>
</dbReference>
<comment type="caution">
    <text evidence="1">The sequence shown here is derived from an EMBL/GenBank/DDBJ whole genome shotgun (WGS) entry which is preliminary data.</text>
</comment>
<evidence type="ECO:0000313" key="2">
    <source>
        <dbReference type="Proteomes" id="UP000777265"/>
    </source>
</evidence>
<feature type="non-terminal residue" evidence="1">
    <location>
        <position position="1"/>
    </location>
</feature>
<reference evidence="1" key="1">
    <citation type="journal article" date="2020" name="Biotechnol. Biofuels">
        <title>New insights from the biogas microbiome by comprehensive genome-resolved metagenomics of nearly 1600 species originating from multiple anaerobic digesters.</title>
        <authorList>
            <person name="Campanaro S."/>
            <person name="Treu L."/>
            <person name="Rodriguez-R L.M."/>
            <person name="Kovalovszki A."/>
            <person name="Ziels R.M."/>
            <person name="Maus I."/>
            <person name="Zhu X."/>
            <person name="Kougias P.G."/>
            <person name="Basile A."/>
            <person name="Luo G."/>
            <person name="Schluter A."/>
            <person name="Konstantinidis K.T."/>
            <person name="Angelidaki I."/>
        </authorList>
    </citation>
    <scope>NUCLEOTIDE SEQUENCE</scope>
    <source>
        <strain evidence="1">AS06rmzACSIP_7</strain>
    </source>
</reference>
<gene>
    <name evidence="1" type="ORF">GXY80_11450</name>
</gene>
<sequence>ITARIYADVLLLTGYEIERPYPVNPPKRFSSAGDIMLRSSQGVNAIARSIAMANTSTHASIRFDP</sequence>
<organism evidence="1 2">
    <name type="scientific">Syntrophorhabdus aromaticivorans</name>
    <dbReference type="NCBI Taxonomy" id="328301"/>
    <lineage>
        <taxon>Bacteria</taxon>
        <taxon>Pseudomonadati</taxon>
        <taxon>Thermodesulfobacteriota</taxon>
        <taxon>Syntrophorhabdia</taxon>
        <taxon>Syntrophorhabdales</taxon>
        <taxon>Syntrophorhabdaceae</taxon>
        <taxon>Syntrophorhabdus</taxon>
    </lineage>
</organism>
<dbReference type="AlphaFoldDB" id="A0A971M5A4"/>
<proteinExistence type="predicted"/>
<reference evidence="1" key="2">
    <citation type="submission" date="2020-01" db="EMBL/GenBank/DDBJ databases">
        <authorList>
            <person name="Campanaro S."/>
        </authorList>
    </citation>
    <scope>NUCLEOTIDE SEQUENCE</scope>
    <source>
        <strain evidence="1">AS06rmzACSIP_7</strain>
    </source>
</reference>
<protein>
    <submittedName>
        <fullName evidence="1">Uncharacterized protein</fullName>
    </submittedName>
</protein>